<dbReference type="PATRIC" id="fig|36849.3.peg.3660"/>
<feature type="region of interest" description="Disordered" evidence="1">
    <location>
        <begin position="282"/>
        <end position="310"/>
    </location>
</feature>
<dbReference type="OrthoDB" id="1950375at2"/>
<reference evidence="2 3" key="1">
    <citation type="submission" date="2015-09" db="EMBL/GenBank/DDBJ databases">
        <title>Genome sequence of Oxobacter pfennigii DSM 3222.</title>
        <authorList>
            <person name="Poehlein A."/>
            <person name="Bengelsdorf F.R."/>
            <person name="Schiel-Bengelsdorf B."/>
            <person name="Duerre P."/>
            <person name="Daniel R."/>
        </authorList>
    </citation>
    <scope>NUCLEOTIDE SEQUENCE [LARGE SCALE GENOMIC DNA]</scope>
    <source>
        <strain evidence="2 3">DSM 3222</strain>
    </source>
</reference>
<evidence type="ECO:0000313" key="2">
    <source>
        <dbReference type="EMBL" id="KPU43027.1"/>
    </source>
</evidence>
<evidence type="ECO:0000256" key="1">
    <source>
        <dbReference type="SAM" id="MobiDB-lite"/>
    </source>
</evidence>
<dbReference type="RefSeq" id="WP_054876453.1">
    <property type="nucleotide sequence ID" value="NZ_LKET01000045.1"/>
</dbReference>
<dbReference type="Proteomes" id="UP000050326">
    <property type="component" value="Unassembled WGS sequence"/>
</dbReference>
<proteinExistence type="predicted"/>
<evidence type="ECO:0000313" key="3">
    <source>
        <dbReference type="Proteomes" id="UP000050326"/>
    </source>
</evidence>
<name>A0A0P8YTK0_9CLOT</name>
<protein>
    <recommendedName>
        <fullName evidence="4">Large polyvalent protein associated domain-containing protein</fullName>
    </recommendedName>
</protein>
<dbReference type="AlphaFoldDB" id="A0A0P8YTK0"/>
<evidence type="ECO:0008006" key="4">
    <source>
        <dbReference type="Google" id="ProtNLM"/>
    </source>
</evidence>
<dbReference type="EMBL" id="LKET01000045">
    <property type="protein sequence ID" value="KPU43027.1"/>
    <property type="molecule type" value="Genomic_DNA"/>
</dbReference>
<accession>A0A0P8YTK0</accession>
<gene>
    <name evidence="2" type="ORF">OXPF_34590</name>
</gene>
<sequence length="1202" mass="132012">MPYTAEDIERMRKGMQFSSTQTSGKYTADDIELLRKGQKLPTPQAQVAQNVPMPQVQESPKIPVPTSANVNQNNVNPLGAGFMKGVVESNKGLLSIPKLAYKGVSTLTDLVTPDSWYKPENDLLLKALDKGVKYYDTASQEYDKQMQGAGIGENAAYNVASMVPQAITAAVTSKIPLPKFGTVGGLVSNVTQPVTQAVTNILPKTLNPVARNLLPVMAKEGVENTLVGAGIDLAAERSPSEMARNALGNFGFGAGFAGLLNLPGAIKSAKALPIPEISTSKKDIPDLIPKTTPDASQRIPMPDTPGTKIDAPEIKNSVMAENTGMPGSIPSKNAFSFEKSFPMGTEVQYTDPLSFKNKKITGKVIGYKTNPITGDLFAEIDTGLPTANGKGNYIGYAGLVNDIEVLNNPLSKVSNNTPIITEGINMPRKTSSSMDMPNVKVLEIDSDAPIHDKANKERGFSKNVRTDLNMEDEIRKNFDSDPLFYEQLANETTLDKAQVIFNRGYDFARSYWMDTSRKFDPSDVPLSRMIANEAIRQGDTAFARDVITTTAERLTQAGQFSQAAKILRDSDPGTFDIFLQKQINKLNIEGAKQYGKKWNNIQLTDGELNLISGMANLDDAGKEKMMESIYDRINKQIPSTITEKVDAWRRMAMLLNPRTHLKNVTGNIIMMAMRKASDTGAAALEKLAGLKPGERTKSFLWSRNKNIVDMVNADWNASKADLLGEGRYDIGSLNFMNKNKPIFNKGFATKIAEKVLGKEFDKGILEAVNQFSKDALNAGDVPFLERAYKDSLGQYMQANKLTQVTNQAKEYATRRAYEATFKQVNILNDFINKAKKLKGIGLLVEAVFPFSKTPTNITMRAIEYSPVGLIKALYSKAAGKTTADVIEDLAKGMTGTAVAALGFLLASLGWARSGRSNSKNAEAILSQAGEQPYSIITPHGSYTFDWAQPTASTFALGVTFFEELDKYDEINIESITNAIAAGGDTIFNMSMLQNIKELLGGGYGSPTEKIMGLPVTYIEQTFPAILGQTARTVDDTRRSTYDPDPLKAFTNELKAKTPGLSKTLEPRLDIFGNEQRQGGAFQQFVNPGYYKEKSTDIVTNELARIYKSTKETSLLPKLAPYKFTSGGKEIKLTAQEVTQFQRTMGQKNYTEINRLINSGQYKYMNDSDKAKVLRKIVDSNYDYAKQEVLQQKNILPKLSIQR</sequence>
<dbReference type="STRING" id="36849.OXPF_34590"/>
<organism evidence="2 3">
    <name type="scientific">Oxobacter pfennigii</name>
    <dbReference type="NCBI Taxonomy" id="36849"/>
    <lineage>
        <taxon>Bacteria</taxon>
        <taxon>Bacillati</taxon>
        <taxon>Bacillota</taxon>
        <taxon>Clostridia</taxon>
        <taxon>Eubacteriales</taxon>
        <taxon>Clostridiaceae</taxon>
        <taxon>Oxobacter</taxon>
    </lineage>
</organism>
<keyword evidence="3" id="KW-1185">Reference proteome</keyword>
<comment type="caution">
    <text evidence="2">The sequence shown here is derived from an EMBL/GenBank/DDBJ whole genome shotgun (WGS) entry which is preliminary data.</text>
</comment>